<keyword evidence="1" id="KW-0812">Transmembrane</keyword>
<evidence type="ECO:0000313" key="2">
    <source>
        <dbReference type="Proteomes" id="UP000887564"/>
    </source>
</evidence>
<organism evidence="2 3">
    <name type="scientific">Parascaris equorum</name>
    <name type="common">Equine roundworm</name>
    <dbReference type="NCBI Taxonomy" id="6256"/>
    <lineage>
        <taxon>Eukaryota</taxon>
        <taxon>Metazoa</taxon>
        <taxon>Ecdysozoa</taxon>
        <taxon>Nematoda</taxon>
        <taxon>Chromadorea</taxon>
        <taxon>Rhabditida</taxon>
        <taxon>Spirurina</taxon>
        <taxon>Ascaridomorpha</taxon>
        <taxon>Ascaridoidea</taxon>
        <taxon>Ascarididae</taxon>
        <taxon>Parascaris</taxon>
    </lineage>
</organism>
<proteinExistence type="predicted"/>
<sequence>MYSALAPDWHFMGDNSLLSDITRMVYFSYEAEQTLTRCKCWIAFTWLTALLLPLPVVVARMQ</sequence>
<accession>A0A914RHW0</accession>
<dbReference type="Proteomes" id="UP000887564">
    <property type="component" value="Unplaced"/>
</dbReference>
<evidence type="ECO:0000256" key="1">
    <source>
        <dbReference type="SAM" id="Phobius"/>
    </source>
</evidence>
<protein>
    <submittedName>
        <fullName evidence="3">Uncharacterized protein</fullName>
    </submittedName>
</protein>
<dbReference type="AlphaFoldDB" id="A0A914RHW0"/>
<feature type="transmembrane region" description="Helical" evidence="1">
    <location>
        <begin position="41"/>
        <end position="59"/>
    </location>
</feature>
<keyword evidence="1" id="KW-0472">Membrane</keyword>
<name>A0A914RHW0_PAREQ</name>
<dbReference type="WBParaSite" id="PEQ_0000590501-mRNA-1">
    <property type="protein sequence ID" value="PEQ_0000590501-mRNA-1"/>
    <property type="gene ID" value="PEQ_0000590501"/>
</dbReference>
<keyword evidence="2" id="KW-1185">Reference proteome</keyword>
<evidence type="ECO:0000313" key="3">
    <source>
        <dbReference type="WBParaSite" id="PEQ_0000590501-mRNA-1"/>
    </source>
</evidence>
<keyword evidence="1" id="KW-1133">Transmembrane helix</keyword>
<reference evidence="3" key="1">
    <citation type="submission" date="2022-11" db="UniProtKB">
        <authorList>
            <consortium name="WormBaseParasite"/>
        </authorList>
    </citation>
    <scope>IDENTIFICATION</scope>
</reference>